<protein>
    <submittedName>
        <fullName evidence="4">Uncharacterized membrane protein</fullName>
    </submittedName>
</protein>
<dbReference type="RefSeq" id="WP_022749711.1">
    <property type="nucleotide sequence ID" value="NZ_FOGW01000004.1"/>
</dbReference>
<keyword evidence="5" id="KW-1185">Reference proteome</keyword>
<keyword evidence="2 3" id="KW-1133">Transmembrane helix</keyword>
<keyword evidence="1 3" id="KW-0812">Transmembrane</keyword>
<dbReference type="EMBL" id="FOGW01000004">
    <property type="protein sequence ID" value="SER44132.1"/>
    <property type="molecule type" value="Genomic_DNA"/>
</dbReference>
<evidence type="ECO:0000313" key="4">
    <source>
        <dbReference type="EMBL" id="SER44132.1"/>
    </source>
</evidence>
<keyword evidence="3" id="KW-0472">Membrane</keyword>
<evidence type="ECO:0000256" key="2">
    <source>
        <dbReference type="ARBA" id="ARBA00022989"/>
    </source>
</evidence>
<name>A0A1H9P7H4_9FIRM</name>
<organism evidence="4 5">
    <name type="scientific">Lachnobacterium bovis</name>
    <dbReference type="NCBI Taxonomy" id="140626"/>
    <lineage>
        <taxon>Bacteria</taxon>
        <taxon>Bacillati</taxon>
        <taxon>Bacillota</taxon>
        <taxon>Clostridia</taxon>
        <taxon>Lachnospirales</taxon>
        <taxon>Lachnospiraceae</taxon>
        <taxon>Lachnobacterium</taxon>
    </lineage>
</organism>
<dbReference type="GO" id="GO:0016020">
    <property type="term" value="C:membrane"/>
    <property type="evidence" value="ECO:0007669"/>
    <property type="project" value="InterPro"/>
</dbReference>
<reference evidence="5" key="1">
    <citation type="submission" date="2016-10" db="EMBL/GenBank/DDBJ databases">
        <authorList>
            <person name="Varghese N."/>
            <person name="Submissions S."/>
        </authorList>
    </citation>
    <scope>NUCLEOTIDE SEQUENCE [LARGE SCALE GENOMIC DNA]</scope>
    <source>
        <strain evidence="5">S1b</strain>
    </source>
</reference>
<proteinExistence type="predicted"/>
<feature type="transmembrane region" description="Helical" evidence="3">
    <location>
        <begin position="142"/>
        <end position="162"/>
    </location>
</feature>
<dbReference type="Proteomes" id="UP000182471">
    <property type="component" value="Unassembled WGS sequence"/>
</dbReference>
<dbReference type="Gene3D" id="1.10.1760.20">
    <property type="match status" value="1"/>
</dbReference>
<dbReference type="PANTHER" id="PTHR37815:SF3">
    <property type="entry name" value="UPF0397 PROTEIN SPR0429"/>
    <property type="match status" value="1"/>
</dbReference>
<feature type="transmembrane region" description="Helical" evidence="3">
    <location>
        <begin position="108"/>
        <end position="130"/>
    </location>
</feature>
<evidence type="ECO:0000256" key="3">
    <source>
        <dbReference type="SAM" id="Phobius"/>
    </source>
</evidence>
<gene>
    <name evidence="4" type="ORF">SAMN02910429_00128</name>
</gene>
<feature type="transmembrane region" description="Helical" evidence="3">
    <location>
        <begin position="39"/>
        <end position="64"/>
    </location>
</feature>
<sequence>MQRSIKALSIYSLSIAIVAVVTLFIKVPTMTGYSNLGGCFILIIATFVNPVAALFAGGIGSMFADILSGYVQWAIPTLIIKGSMGYIASLVLRKEWAEKKVPIKTLKIYFLATLMALYVVAGYLVFGIVVRGSVVGSLMQTTGLLVEAGVTVIAYIFFASALEKIDLKKYINLEE</sequence>
<feature type="transmembrane region" description="Helical" evidence="3">
    <location>
        <begin position="70"/>
        <end position="92"/>
    </location>
</feature>
<dbReference type="Pfam" id="PF07155">
    <property type="entry name" value="ECF-ribofla_trS"/>
    <property type="match status" value="1"/>
</dbReference>
<evidence type="ECO:0000256" key="1">
    <source>
        <dbReference type="ARBA" id="ARBA00022692"/>
    </source>
</evidence>
<accession>A0A1H9P7H4</accession>
<evidence type="ECO:0000313" key="5">
    <source>
        <dbReference type="Proteomes" id="UP000182471"/>
    </source>
</evidence>
<dbReference type="PANTHER" id="PTHR37815">
    <property type="entry name" value="UPF0397 PROTEIN BC_2624-RELATED"/>
    <property type="match status" value="1"/>
</dbReference>
<feature type="transmembrane region" description="Helical" evidence="3">
    <location>
        <begin position="6"/>
        <end position="27"/>
    </location>
</feature>
<dbReference type="InterPro" id="IPR009825">
    <property type="entry name" value="ECF_substrate-spec-like"/>
</dbReference>
<dbReference type="AlphaFoldDB" id="A0A1H9P7H4"/>